<dbReference type="PANTHER" id="PTHR38340:SF1">
    <property type="entry name" value="S-LAYER PROTEIN"/>
    <property type="match status" value="1"/>
</dbReference>
<comment type="subcellular location">
    <subcellularLocation>
        <location evidence="1">Secreted</location>
    </subcellularLocation>
</comment>
<keyword evidence="4" id="KW-1185">Reference proteome</keyword>
<name>A0ABU4VJ41_9ACTN</name>
<gene>
    <name evidence="3" type="ORF">SK069_07030</name>
</gene>
<dbReference type="InterPro" id="IPR050557">
    <property type="entry name" value="RTX_toxin/Mannuronan_C5-epim"/>
</dbReference>
<dbReference type="Gene3D" id="2.150.10.10">
    <property type="entry name" value="Serralysin-like metalloprotease, C-terminal"/>
    <property type="match status" value="1"/>
</dbReference>
<evidence type="ECO:0000256" key="1">
    <source>
        <dbReference type="ARBA" id="ARBA00004613"/>
    </source>
</evidence>
<comment type="caution">
    <text evidence="3">The sequence shown here is derived from an EMBL/GenBank/DDBJ whole genome shotgun (WGS) entry which is preliminary data.</text>
</comment>
<evidence type="ECO:0008006" key="5">
    <source>
        <dbReference type="Google" id="ProtNLM"/>
    </source>
</evidence>
<evidence type="ECO:0000313" key="4">
    <source>
        <dbReference type="Proteomes" id="UP001277761"/>
    </source>
</evidence>
<dbReference type="InterPro" id="IPR011049">
    <property type="entry name" value="Serralysin-like_metalloprot_C"/>
</dbReference>
<protein>
    <recommendedName>
        <fullName evidence="5">Calcium-binding protein</fullName>
    </recommendedName>
</protein>
<dbReference type="PROSITE" id="PS00330">
    <property type="entry name" value="HEMOLYSIN_CALCIUM"/>
    <property type="match status" value="1"/>
</dbReference>
<dbReference type="InterPro" id="IPR018511">
    <property type="entry name" value="Hemolysin-typ_Ca-bd_CS"/>
</dbReference>
<keyword evidence="2" id="KW-0964">Secreted</keyword>
<dbReference type="SUPFAM" id="SSF51120">
    <property type="entry name" value="beta-Roll"/>
    <property type="match status" value="1"/>
</dbReference>
<organism evidence="3 4">
    <name type="scientific">Patulibacter brassicae</name>
    <dbReference type="NCBI Taxonomy" id="1705717"/>
    <lineage>
        <taxon>Bacteria</taxon>
        <taxon>Bacillati</taxon>
        <taxon>Actinomycetota</taxon>
        <taxon>Thermoleophilia</taxon>
        <taxon>Solirubrobacterales</taxon>
        <taxon>Patulibacteraceae</taxon>
        <taxon>Patulibacter</taxon>
    </lineage>
</organism>
<evidence type="ECO:0000256" key="2">
    <source>
        <dbReference type="ARBA" id="ARBA00022525"/>
    </source>
</evidence>
<dbReference type="PANTHER" id="PTHR38340">
    <property type="entry name" value="S-LAYER PROTEIN"/>
    <property type="match status" value="1"/>
</dbReference>
<proteinExistence type="predicted"/>
<accession>A0ABU4VJ41</accession>
<evidence type="ECO:0000313" key="3">
    <source>
        <dbReference type="EMBL" id="MDX8151337.1"/>
    </source>
</evidence>
<dbReference type="EMBL" id="JAXAVX010000002">
    <property type="protein sequence ID" value="MDX8151337.1"/>
    <property type="molecule type" value="Genomic_DNA"/>
</dbReference>
<dbReference type="Pfam" id="PF00353">
    <property type="entry name" value="HemolysinCabind"/>
    <property type="match status" value="2"/>
</dbReference>
<dbReference type="InterPro" id="IPR001343">
    <property type="entry name" value="Hemolysn_Ca-bd"/>
</dbReference>
<sequence>MSYLLSRMHPARVLPVLLAIFAIVAGGVAIHADAKTFKGNARGNTIRGTNGNDVIYGNGGNDRLYGRGGNDTIYGGGGNDRIDAGSGRRGKPIGVLVGGAGNDTIISRNRVVDIVSCGPGRDTVVADRIDRIAGDCETVQLK</sequence>
<dbReference type="RefSeq" id="WP_319953487.1">
    <property type="nucleotide sequence ID" value="NZ_JAXAVX010000002.1"/>
</dbReference>
<reference evidence="3 4" key="1">
    <citation type="submission" date="2023-11" db="EMBL/GenBank/DDBJ databases">
        <authorList>
            <person name="Xu M."/>
            <person name="Jiang T."/>
        </authorList>
    </citation>
    <scope>NUCLEOTIDE SEQUENCE [LARGE SCALE GENOMIC DNA]</scope>
    <source>
        <strain evidence="3 4">SD</strain>
    </source>
</reference>
<dbReference type="Proteomes" id="UP001277761">
    <property type="component" value="Unassembled WGS sequence"/>
</dbReference>
<dbReference type="PRINTS" id="PR00313">
    <property type="entry name" value="CABNDNGRPT"/>
</dbReference>